<comment type="catalytic activity">
    <reaction evidence="14">
        <text>N(6),N(6)-dimethyl-L-lysyl(20)-[histone H4] + S-adenosyl-L-methionine = N(6),N(6),N(6)-trimethyl-L-lysyl(20)-[histone H4] + S-adenosyl-L-homocysteine + H(+)</text>
        <dbReference type="Rhea" id="RHEA:61992"/>
        <dbReference type="Rhea" id="RHEA-COMP:15556"/>
        <dbReference type="Rhea" id="RHEA-COMP:15998"/>
        <dbReference type="ChEBI" id="CHEBI:15378"/>
        <dbReference type="ChEBI" id="CHEBI:57856"/>
        <dbReference type="ChEBI" id="CHEBI:59789"/>
        <dbReference type="ChEBI" id="CHEBI:61961"/>
        <dbReference type="ChEBI" id="CHEBI:61976"/>
    </reaction>
</comment>
<keyword evidence="9" id="KW-0156">Chromatin regulator</keyword>
<evidence type="ECO:0000256" key="5">
    <source>
        <dbReference type="ARBA" id="ARBA00022491"/>
    </source>
</evidence>
<dbReference type="Proteomes" id="UP000288716">
    <property type="component" value="Unassembled WGS sequence"/>
</dbReference>
<dbReference type="InterPro" id="IPR025790">
    <property type="entry name" value="Suv4-20_animal"/>
</dbReference>
<evidence type="ECO:0000256" key="3">
    <source>
        <dbReference type="ARBA" id="ARBA00012188"/>
    </source>
</evidence>
<dbReference type="OrthoDB" id="6627536at2759"/>
<dbReference type="InterPro" id="IPR039977">
    <property type="entry name" value="Suv4-20/Set9"/>
</dbReference>
<dbReference type="FunFam" id="1.10.10.1700:FF:000001">
    <property type="entry name" value="Histone-lysine N-methyltransferase"/>
    <property type="match status" value="1"/>
</dbReference>
<keyword evidence="10" id="KW-0805">Transcription regulation</keyword>
<dbReference type="GO" id="GO:0005634">
    <property type="term" value="C:nucleus"/>
    <property type="evidence" value="ECO:0007669"/>
    <property type="project" value="UniProtKB-SubCell"/>
</dbReference>
<dbReference type="STRING" id="299467.A0A443SV74"/>
<feature type="region of interest" description="Disordered" evidence="16">
    <location>
        <begin position="305"/>
        <end position="348"/>
    </location>
</feature>
<evidence type="ECO:0000256" key="7">
    <source>
        <dbReference type="ARBA" id="ARBA00022679"/>
    </source>
</evidence>
<feature type="compositionally biased region" description="Low complexity" evidence="16">
    <location>
        <begin position="475"/>
        <end position="487"/>
    </location>
</feature>
<evidence type="ECO:0000256" key="2">
    <source>
        <dbReference type="ARBA" id="ARBA00004286"/>
    </source>
</evidence>
<proteinExistence type="predicted"/>
<dbReference type="EMBL" id="NCKV01000167">
    <property type="protein sequence ID" value="RWS31418.1"/>
    <property type="molecule type" value="Genomic_DNA"/>
</dbReference>
<feature type="region of interest" description="Disordered" evidence="16">
    <location>
        <begin position="409"/>
        <end position="428"/>
    </location>
</feature>
<evidence type="ECO:0000313" key="19">
    <source>
        <dbReference type="Proteomes" id="UP000288716"/>
    </source>
</evidence>
<name>A0A443SV74_9ACAR</name>
<dbReference type="Gene3D" id="2.170.270.10">
    <property type="entry name" value="SET domain"/>
    <property type="match status" value="1"/>
</dbReference>
<feature type="compositionally biased region" description="Basic residues" evidence="16">
    <location>
        <begin position="586"/>
        <end position="604"/>
    </location>
</feature>
<dbReference type="GO" id="GO:0140941">
    <property type="term" value="F:histone H4K20me methyltransferase activity"/>
    <property type="evidence" value="ECO:0007669"/>
    <property type="project" value="UniProtKB-EC"/>
</dbReference>
<dbReference type="EC" id="2.1.1.362" evidence="3"/>
<dbReference type="Pfam" id="PF00856">
    <property type="entry name" value="SET"/>
    <property type="match status" value="1"/>
</dbReference>
<evidence type="ECO:0000256" key="9">
    <source>
        <dbReference type="ARBA" id="ARBA00022853"/>
    </source>
</evidence>
<dbReference type="VEuPathDB" id="VectorBase:LDEU000618"/>
<feature type="domain" description="SET" evidence="17">
    <location>
        <begin position="142"/>
        <end position="256"/>
    </location>
</feature>
<evidence type="ECO:0000256" key="16">
    <source>
        <dbReference type="SAM" id="MobiDB-lite"/>
    </source>
</evidence>
<keyword evidence="5" id="KW-0678">Repressor</keyword>
<dbReference type="GO" id="GO:0005694">
    <property type="term" value="C:chromosome"/>
    <property type="evidence" value="ECO:0007669"/>
    <property type="project" value="UniProtKB-SubCell"/>
</dbReference>
<keyword evidence="19" id="KW-1185">Reference proteome</keyword>
<keyword evidence="11" id="KW-0804">Transcription</keyword>
<dbReference type="PROSITE" id="PS50280">
    <property type="entry name" value="SET"/>
    <property type="match status" value="1"/>
</dbReference>
<evidence type="ECO:0000256" key="15">
    <source>
        <dbReference type="ARBA" id="ARBA00071597"/>
    </source>
</evidence>
<dbReference type="AlphaFoldDB" id="A0A443SV74"/>
<dbReference type="FunFam" id="2.170.270.10:FF:000006">
    <property type="entry name" value="Histone-lysine N-methyltransferase"/>
    <property type="match status" value="1"/>
</dbReference>
<keyword evidence="8" id="KW-0949">S-adenosyl-L-methionine</keyword>
<keyword evidence="12" id="KW-0539">Nucleus</keyword>
<keyword evidence="6 18" id="KW-0489">Methyltransferase</keyword>
<comment type="subcellular location">
    <subcellularLocation>
        <location evidence="2">Chromosome</location>
    </subcellularLocation>
    <subcellularLocation>
        <location evidence="1">Nucleus</location>
    </subcellularLocation>
</comment>
<evidence type="ECO:0000256" key="14">
    <source>
        <dbReference type="ARBA" id="ARBA00052814"/>
    </source>
</evidence>
<gene>
    <name evidence="18" type="ORF">B4U80_08970</name>
</gene>
<dbReference type="GO" id="GO:0032259">
    <property type="term" value="P:methylation"/>
    <property type="evidence" value="ECO:0007669"/>
    <property type="project" value="UniProtKB-KW"/>
</dbReference>
<dbReference type="PANTHER" id="PTHR12977:SF4">
    <property type="entry name" value="HISTONE-LYSINE N-METHYLTRANSFERASE KMT5B"/>
    <property type="match status" value="1"/>
</dbReference>
<organism evidence="18 19">
    <name type="scientific">Leptotrombidium deliense</name>
    <dbReference type="NCBI Taxonomy" id="299467"/>
    <lineage>
        <taxon>Eukaryota</taxon>
        <taxon>Metazoa</taxon>
        <taxon>Ecdysozoa</taxon>
        <taxon>Arthropoda</taxon>
        <taxon>Chelicerata</taxon>
        <taxon>Arachnida</taxon>
        <taxon>Acari</taxon>
        <taxon>Acariformes</taxon>
        <taxon>Trombidiformes</taxon>
        <taxon>Prostigmata</taxon>
        <taxon>Anystina</taxon>
        <taxon>Parasitengona</taxon>
        <taxon>Trombiculoidea</taxon>
        <taxon>Trombiculidae</taxon>
        <taxon>Leptotrombidium</taxon>
    </lineage>
</organism>
<feature type="region of interest" description="Disordered" evidence="16">
    <location>
        <begin position="574"/>
        <end position="615"/>
    </location>
</feature>
<feature type="region of interest" description="Disordered" evidence="16">
    <location>
        <begin position="360"/>
        <end position="388"/>
    </location>
</feature>
<evidence type="ECO:0000256" key="10">
    <source>
        <dbReference type="ARBA" id="ARBA00023015"/>
    </source>
</evidence>
<comment type="catalytic activity">
    <reaction evidence="13">
        <text>N(6)-methyl-L-lysyl(20)-[histone H4] + S-adenosyl-L-methionine = N(6),N(6)-dimethyl-L-lysyl(20)-[histone H4] + S-adenosyl-L-homocysteine + H(+)</text>
        <dbReference type="Rhea" id="RHEA:60348"/>
        <dbReference type="Rhea" id="RHEA-COMP:15555"/>
        <dbReference type="Rhea" id="RHEA-COMP:15556"/>
        <dbReference type="ChEBI" id="CHEBI:15378"/>
        <dbReference type="ChEBI" id="CHEBI:57856"/>
        <dbReference type="ChEBI" id="CHEBI:59789"/>
        <dbReference type="ChEBI" id="CHEBI:61929"/>
        <dbReference type="ChEBI" id="CHEBI:61976"/>
        <dbReference type="EC" id="2.1.1.362"/>
    </reaction>
</comment>
<keyword evidence="4" id="KW-0158">Chromosome</keyword>
<dbReference type="InterPro" id="IPR001214">
    <property type="entry name" value="SET_dom"/>
</dbReference>
<feature type="compositionally biased region" description="Basic and acidic residues" evidence="16">
    <location>
        <begin position="412"/>
        <end position="422"/>
    </location>
</feature>
<feature type="region of interest" description="Disordered" evidence="16">
    <location>
        <begin position="440"/>
        <end position="487"/>
    </location>
</feature>
<dbReference type="PANTHER" id="PTHR12977">
    <property type="entry name" value="SUPPRESSOR OF VARIEGATION 4-20-RELATED"/>
    <property type="match status" value="1"/>
</dbReference>
<evidence type="ECO:0000256" key="6">
    <source>
        <dbReference type="ARBA" id="ARBA00022603"/>
    </source>
</evidence>
<evidence type="ECO:0000256" key="4">
    <source>
        <dbReference type="ARBA" id="ARBA00022454"/>
    </source>
</evidence>
<feature type="compositionally biased region" description="Basic and acidic residues" evidence="16">
    <location>
        <begin position="367"/>
        <end position="384"/>
    </location>
</feature>
<evidence type="ECO:0000256" key="13">
    <source>
        <dbReference type="ARBA" id="ARBA00051837"/>
    </source>
</evidence>
<dbReference type="InterPro" id="IPR046341">
    <property type="entry name" value="SET_dom_sf"/>
</dbReference>
<sequence length="646" mass="73385">MSSTRNGHQLCDTFKNNEDAVNKTSTLGLTSNELCEFDDIATAVVLDPYLGFATHKMNIRFKPLKVSKEYLKSVILDFKKNQNYEITFQKLISSDLSSYYRTKNARQQKLFKQHLFRYLRMFDKNSGFEIQPCYSKNVFAYLNVCLLNRYSAEGNCGAKLTATQKWLKNEKIEMLIGCIAELTEAEEEEMLKPGINDFSVMYSCRKNCAQLWLGPGAFINHDCRSNCKFVSTGRDTACIKVLRDIDIGEELTCFYGEDFFGDNNGYCECETCERRKKGAFAKENTSLDGLVSEYKYSFRETDNRLNRMKQQARKNKNDEKKVTKTEDRKQSRGKCLEKSAASQRSITDEIENNEKLLVMRNRGRNTVKSESKRFVNGNHKENESISHQQLPVKSIDTVKNGVIRTRSSSIKNESDLKKDDNVKSGVKPGVEVNTTRMSKRLKAMSSPERSKIEENTSVSPVRDIRSTLRKRSNRVTSTGSSAESATSSVNESLLSNLNLGLLDNKPLLNELPEEVLKLTNTHSSATSGCLKLTIRVKRLENKLNPIAIDDNAVDLDDERKNQQEVITYEVLPSSASDCSSLSPFKNLRKNKKRKKAKKKKRKKNSFGDSDTSDDELNANTLLRAKRLRLIVGKDTINIDIPPTNVN</sequence>
<dbReference type="InterPro" id="IPR041938">
    <property type="entry name" value="Hist-Lys_N-MTase_N"/>
</dbReference>
<evidence type="ECO:0000313" key="18">
    <source>
        <dbReference type="EMBL" id="RWS31418.1"/>
    </source>
</evidence>
<evidence type="ECO:0000256" key="12">
    <source>
        <dbReference type="ARBA" id="ARBA00023242"/>
    </source>
</evidence>
<dbReference type="SUPFAM" id="SSF82199">
    <property type="entry name" value="SET domain"/>
    <property type="match status" value="1"/>
</dbReference>
<reference evidence="18 19" key="1">
    <citation type="journal article" date="2018" name="Gigascience">
        <title>Genomes of trombidid mites reveal novel predicted allergens and laterally-transferred genes associated with secondary metabolism.</title>
        <authorList>
            <person name="Dong X."/>
            <person name="Chaisiri K."/>
            <person name="Xia D."/>
            <person name="Armstrong S.D."/>
            <person name="Fang Y."/>
            <person name="Donnelly M.J."/>
            <person name="Kadowaki T."/>
            <person name="McGarry J.W."/>
            <person name="Darby A.C."/>
            <person name="Makepeace B.L."/>
        </authorList>
    </citation>
    <scope>NUCLEOTIDE SEQUENCE [LARGE SCALE GENOMIC DNA]</scope>
    <source>
        <strain evidence="18">UoL-UT</strain>
    </source>
</reference>
<keyword evidence="7 18" id="KW-0808">Transferase</keyword>
<dbReference type="PROSITE" id="PS51570">
    <property type="entry name" value="SAM_MT43_SUVAR420_2"/>
    <property type="match status" value="1"/>
</dbReference>
<evidence type="ECO:0000256" key="8">
    <source>
        <dbReference type="ARBA" id="ARBA00022691"/>
    </source>
</evidence>
<comment type="caution">
    <text evidence="18">The sequence shown here is derived from an EMBL/GenBank/DDBJ whole genome shotgun (WGS) entry which is preliminary data.</text>
</comment>
<feature type="compositionally biased region" description="Basic and acidic residues" evidence="16">
    <location>
        <begin position="315"/>
        <end position="337"/>
    </location>
</feature>
<accession>A0A443SV74</accession>
<evidence type="ECO:0000259" key="17">
    <source>
        <dbReference type="PROSITE" id="PS50280"/>
    </source>
</evidence>
<dbReference type="SMART" id="SM00317">
    <property type="entry name" value="SET"/>
    <property type="match status" value="1"/>
</dbReference>
<protein>
    <recommendedName>
        <fullName evidence="15">Histone-lysine N-methyltransferase Suv4-20</fullName>
        <ecNumber evidence="3">2.1.1.362</ecNumber>
    </recommendedName>
</protein>
<dbReference type="Gene3D" id="1.10.10.1700">
    <property type="entry name" value="Histone-lysine N-methyltransferase"/>
    <property type="match status" value="1"/>
</dbReference>
<evidence type="ECO:0000256" key="11">
    <source>
        <dbReference type="ARBA" id="ARBA00023163"/>
    </source>
</evidence>
<evidence type="ECO:0000256" key="1">
    <source>
        <dbReference type="ARBA" id="ARBA00004123"/>
    </source>
</evidence>